<keyword evidence="10" id="KW-1185">Reference proteome</keyword>
<evidence type="ECO:0000256" key="2">
    <source>
        <dbReference type="ARBA" id="ARBA00005417"/>
    </source>
</evidence>
<evidence type="ECO:0000256" key="7">
    <source>
        <dbReference type="ARBA" id="ARBA00023136"/>
    </source>
</evidence>
<evidence type="ECO:0000259" key="8">
    <source>
        <dbReference type="PROSITE" id="PS50893"/>
    </source>
</evidence>
<dbReference type="OrthoDB" id="9802772at2"/>
<dbReference type="PANTHER" id="PTHR43297">
    <property type="entry name" value="OLIGOPEPTIDE TRANSPORT ATP-BINDING PROTEIN APPD"/>
    <property type="match status" value="1"/>
</dbReference>
<dbReference type="EMBL" id="AP018786">
    <property type="protein sequence ID" value="BBF23677.1"/>
    <property type="molecule type" value="Genomic_DNA"/>
</dbReference>
<protein>
    <recommendedName>
        <fullName evidence="8">ABC transporter domain-containing protein</fullName>
    </recommendedName>
</protein>
<name>A0A2Z6IDE8_9BURK</name>
<dbReference type="InterPro" id="IPR003439">
    <property type="entry name" value="ABC_transporter-like_ATP-bd"/>
</dbReference>
<sequence length="287" mass="30436">MSSSSALQPASTSLPEPRLVVRDLSVAIDGRTVLANVNLTLRAGEVTALAGASGGGKTTLLRVIAGLAGDRKRVCVSGSVRFEGRELLGLTERQLRPIRGSGIGWIMQDAGGAFCPVRRYGDQILEAARAHEDVNGPIDPKDFRERALALFAELDLKDPERVWASRPFELSGGMNQRAAVAAALLSEPAVLLADEPTSALDAASRKSVREALFAYARKRGGALLAVSHDIGSVVRPADRVVILNAGRVDAEGTPEAVFGPEGSAYARELDAALFRLERSECVQNALE</sequence>
<dbReference type="PROSITE" id="PS50893">
    <property type="entry name" value="ABC_TRANSPORTER_2"/>
    <property type="match status" value="1"/>
</dbReference>
<gene>
    <name evidence="9" type="ORF">SUTMEG_15680</name>
</gene>
<keyword evidence="7" id="KW-0472">Membrane</keyword>
<dbReference type="RefSeq" id="WP_120177260.1">
    <property type="nucleotide sequence ID" value="NZ_AP018786.1"/>
</dbReference>
<evidence type="ECO:0000256" key="3">
    <source>
        <dbReference type="ARBA" id="ARBA00022448"/>
    </source>
</evidence>
<dbReference type="AlphaFoldDB" id="A0A2Z6IDE8"/>
<evidence type="ECO:0000256" key="4">
    <source>
        <dbReference type="ARBA" id="ARBA00022475"/>
    </source>
</evidence>
<feature type="domain" description="ABC transporter" evidence="8">
    <location>
        <begin position="19"/>
        <end position="270"/>
    </location>
</feature>
<dbReference type="Gene3D" id="3.40.50.300">
    <property type="entry name" value="P-loop containing nucleotide triphosphate hydrolases"/>
    <property type="match status" value="1"/>
</dbReference>
<accession>A0A2Z6IDE8</accession>
<dbReference type="GO" id="GO:0016887">
    <property type="term" value="F:ATP hydrolysis activity"/>
    <property type="evidence" value="ECO:0007669"/>
    <property type="project" value="InterPro"/>
</dbReference>
<keyword evidence="6" id="KW-0067">ATP-binding</keyword>
<evidence type="ECO:0000256" key="5">
    <source>
        <dbReference type="ARBA" id="ARBA00022741"/>
    </source>
</evidence>
<keyword evidence="3" id="KW-0813">Transport</keyword>
<comment type="subcellular location">
    <subcellularLocation>
        <location evidence="1">Cell inner membrane</location>
        <topology evidence="1">Peripheral membrane protein</topology>
    </subcellularLocation>
</comment>
<proteinExistence type="inferred from homology"/>
<keyword evidence="4" id="KW-1003">Cell membrane</keyword>
<evidence type="ECO:0000256" key="6">
    <source>
        <dbReference type="ARBA" id="ARBA00022840"/>
    </source>
</evidence>
<reference evidence="9 10" key="1">
    <citation type="journal article" date="2018" name="Int. J. Syst. Evol. Microbiol.">
        <title>Mesosutterella multiformis gen. nov., sp. nov., a member of the family Sutterellaceae and Sutterella megalosphaeroides sp. nov., isolated from human faeces.</title>
        <authorList>
            <person name="Sakamoto M."/>
            <person name="Ikeyama N."/>
            <person name="Kunihiro T."/>
            <person name="Iino T."/>
            <person name="Yuki M."/>
            <person name="Ohkuma M."/>
        </authorList>
    </citation>
    <scope>NUCLEOTIDE SEQUENCE [LARGE SCALE GENOMIC DNA]</scope>
    <source>
        <strain evidence="9 10">6FBBBH3</strain>
    </source>
</reference>
<evidence type="ECO:0000313" key="10">
    <source>
        <dbReference type="Proteomes" id="UP000271003"/>
    </source>
</evidence>
<dbReference type="KEGG" id="sutt:SUTMEG_15680"/>
<dbReference type="Proteomes" id="UP000271003">
    <property type="component" value="Chromosome"/>
</dbReference>
<dbReference type="PANTHER" id="PTHR43297:SF2">
    <property type="entry name" value="DIPEPTIDE TRANSPORT ATP-BINDING PROTEIN DPPD"/>
    <property type="match status" value="1"/>
</dbReference>
<dbReference type="Pfam" id="PF00005">
    <property type="entry name" value="ABC_tran"/>
    <property type="match status" value="1"/>
</dbReference>
<organism evidence="9 10">
    <name type="scientific">Sutterella megalosphaeroides</name>
    <dbReference type="NCBI Taxonomy" id="2494234"/>
    <lineage>
        <taxon>Bacteria</taxon>
        <taxon>Pseudomonadati</taxon>
        <taxon>Pseudomonadota</taxon>
        <taxon>Betaproteobacteria</taxon>
        <taxon>Burkholderiales</taxon>
        <taxon>Sutterellaceae</taxon>
        <taxon>Sutterella</taxon>
    </lineage>
</organism>
<dbReference type="GO" id="GO:0005886">
    <property type="term" value="C:plasma membrane"/>
    <property type="evidence" value="ECO:0007669"/>
    <property type="project" value="UniProtKB-SubCell"/>
</dbReference>
<dbReference type="SMART" id="SM00382">
    <property type="entry name" value="AAA"/>
    <property type="match status" value="1"/>
</dbReference>
<evidence type="ECO:0000256" key="1">
    <source>
        <dbReference type="ARBA" id="ARBA00004417"/>
    </source>
</evidence>
<dbReference type="CDD" id="cd03257">
    <property type="entry name" value="ABC_NikE_OppD_transporters"/>
    <property type="match status" value="1"/>
</dbReference>
<dbReference type="InterPro" id="IPR003593">
    <property type="entry name" value="AAA+_ATPase"/>
</dbReference>
<dbReference type="GO" id="GO:0005524">
    <property type="term" value="F:ATP binding"/>
    <property type="evidence" value="ECO:0007669"/>
    <property type="project" value="UniProtKB-KW"/>
</dbReference>
<dbReference type="InterPro" id="IPR050388">
    <property type="entry name" value="ABC_Ni/Peptide_Import"/>
</dbReference>
<evidence type="ECO:0000313" key="9">
    <source>
        <dbReference type="EMBL" id="BBF23677.1"/>
    </source>
</evidence>
<dbReference type="SUPFAM" id="SSF52540">
    <property type="entry name" value="P-loop containing nucleoside triphosphate hydrolases"/>
    <property type="match status" value="1"/>
</dbReference>
<comment type="similarity">
    <text evidence="2">Belongs to the ABC transporter superfamily.</text>
</comment>
<dbReference type="InterPro" id="IPR027417">
    <property type="entry name" value="P-loop_NTPase"/>
</dbReference>
<keyword evidence="5" id="KW-0547">Nucleotide-binding</keyword>